<evidence type="ECO:0000313" key="6">
    <source>
        <dbReference type="EMBL" id="KAI9638633.1"/>
    </source>
</evidence>
<dbReference type="Pfam" id="PF04193">
    <property type="entry name" value="PQ-loop"/>
    <property type="match status" value="2"/>
</dbReference>
<organism evidence="6 7">
    <name type="scientific">Dioszegia hungarica</name>
    <dbReference type="NCBI Taxonomy" id="4972"/>
    <lineage>
        <taxon>Eukaryota</taxon>
        <taxon>Fungi</taxon>
        <taxon>Dikarya</taxon>
        <taxon>Basidiomycota</taxon>
        <taxon>Agaricomycotina</taxon>
        <taxon>Tremellomycetes</taxon>
        <taxon>Tremellales</taxon>
        <taxon>Bulleribasidiaceae</taxon>
        <taxon>Dioszegia</taxon>
    </lineage>
</organism>
<evidence type="ECO:0000256" key="2">
    <source>
        <dbReference type="ARBA" id="ARBA00022692"/>
    </source>
</evidence>
<dbReference type="GO" id="GO:0016020">
    <property type="term" value="C:membrane"/>
    <property type="evidence" value="ECO:0007669"/>
    <property type="project" value="UniProtKB-SubCell"/>
</dbReference>
<dbReference type="Gene3D" id="1.20.1280.290">
    <property type="match status" value="1"/>
</dbReference>
<dbReference type="RefSeq" id="XP_052948410.1">
    <property type="nucleotide sequence ID" value="XM_053092250.1"/>
</dbReference>
<protein>
    <submittedName>
        <fullName evidence="6">PQ loop repeat-domain-containing protein</fullName>
    </submittedName>
</protein>
<feature type="transmembrane region" description="Helical" evidence="5">
    <location>
        <begin position="70"/>
        <end position="89"/>
    </location>
</feature>
<dbReference type="GeneID" id="77731455"/>
<reference evidence="6" key="1">
    <citation type="journal article" date="2022" name="G3 (Bethesda)">
        <title>High quality genome of the basidiomycete yeast Dioszegia hungarica PDD-24b-2 isolated from cloud water.</title>
        <authorList>
            <person name="Jarrige D."/>
            <person name="Haridas S."/>
            <person name="Bleykasten-Grosshans C."/>
            <person name="Joly M."/>
            <person name="Nadalig T."/>
            <person name="Sancelme M."/>
            <person name="Vuilleumier S."/>
            <person name="Grigoriev I.V."/>
            <person name="Amato P."/>
            <person name="Bringel F."/>
        </authorList>
    </citation>
    <scope>NUCLEOTIDE SEQUENCE</scope>
    <source>
        <strain evidence="6">PDD-24b-2</strain>
    </source>
</reference>
<feature type="transmembrane region" description="Helical" evidence="5">
    <location>
        <begin position="130"/>
        <end position="150"/>
    </location>
</feature>
<feature type="transmembrane region" description="Helical" evidence="5">
    <location>
        <begin position="40"/>
        <end position="58"/>
    </location>
</feature>
<keyword evidence="4 5" id="KW-0472">Membrane</keyword>
<dbReference type="PANTHER" id="PTHR16201:SF37">
    <property type="entry name" value="PQ-LOOP REPEAT-CONTAINING PROTEIN"/>
    <property type="match status" value="1"/>
</dbReference>
<evidence type="ECO:0000313" key="7">
    <source>
        <dbReference type="Proteomes" id="UP001164286"/>
    </source>
</evidence>
<feature type="transmembrane region" description="Helical" evidence="5">
    <location>
        <begin position="96"/>
        <end position="118"/>
    </location>
</feature>
<evidence type="ECO:0000256" key="1">
    <source>
        <dbReference type="ARBA" id="ARBA00004141"/>
    </source>
</evidence>
<dbReference type="SMART" id="SM00679">
    <property type="entry name" value="CTNS"/>
    <property type="match status" value="2"/>
</dbReference>
<keyword evidence="3 5" id="KW-1133">Transmembrane helix</keyword>
<gene>
    <name evidence="6" type="ORF">MKK02DRAFT_43032</name>
</gene>
<dbReference type="EMBL" id="JAKWFO010000003">
    <property type="protein sequence ID" value="KAI9638633.1"/>
    <property type="molecule type" value="Genomic_DNA"/>
</dbReference>
<proteinExistence type="predicted"/>
<evidence type="ECO:0000256" key="4">
    <source>
        <dbReference type="ARBA" id="ARBA00023136"/>
    </source>
</evidence>
<accession>A0AA38HBY0</accession>
<sequence>MENEAAATTLAVAGAVCWSIQLIPQIIVNYRRHHARGLHASMMFLWAIAGVPLGVYNISHNLHPALQVQAQILTALSLVTWAQCMYYNAKWSILKVASMACGIGSILAGIEVGLVYALRLAIAQHLEWPSILVAAISAALLASGVLRHYWDIYQTRTVRGISFLFVGIDALGDLTSLLSLLFRVPFDTLGAVIYGTELVLWIGIMLCGLVLGTDDSLPADLAMNGVTDVGSVPALTTASARVDSADVIGRSTSRVASSIGGSSIRSRHSNYSVFRTASLRSVLDE</sequence>
<dbReference type="InterPro" id="IPR051415">
    <property type="entry name" value="LAAT-1"/>
</dbReference>
<dbReference type="AlphaFoldDB" id="A0AA38HBY0"/>
<evidence type="ECO:0000256" key="5">
    <source>
        <dbReference type="SAM" id="Phobius"/>
    </source>
</evidence>
<dbReference type="PANTHER" id="PTHR16201">
    <property type="entry name" value="SEVEN TRANSMEMBRANE PROTEIN 1-RELATED"/>
    <property type="match status" value="1"/>
</dbReference>
<comment type="caution">
    <text evidence="6">The sequence shown here is derived from an EMBL/GenBank/DDBJ whole genome shotgun (WGS) entry which is preliminary data.</text>
</comment>
<feature type="transmembrane region" description="Helical" evidence="5">
    <location>
        <begin position="162"/>
        <end position="182"/>
    </location>
</feature>
<feature type="transmembrane region" description="Helical" evidence="5">
    <location>
        <begin position="6"/>
        <end position="28"/>
    </location>
</feature>
<keyword evidence="7" id="KW-1185">Reference proteome</keyword>
<comment type="subcellular location">
    <subcellularLocation>
        <location evidence="1">Membrane</location>
        <topology evidence="1">Multi-pass membrane protein</topology>
    </subcellularLocation>
</comment>
<evidence type="ECO:0000256" key="3">
    <source>
        <dbReference type="ARBA" id="ARBA00022989"/>
    </source>
</evidence>
<dbReference type="InterPro" id="IPR006603">
    <property type="entry name" value="PQ-loop_rpt"/>
</dbReference>
<keyword evidence="2 5" id="KW-0812">Transmembrane</keyword>
<name>A0AA38HBY0_9TREE</name>
<feature type="transmembrane region" description="Helical" evidence="5">
    <location>
        <begin position="188"/>
        <end position="211"/>
    </location>
</feature>
<dbReference type="Proteomes" id="UP001164286">
    <property type="component" value="Unassembled WGS sequence"/>
</dbReference>